<dbReference type="EMBL" id="BOOY01000006">
    <property type="protein sequence ID" value="GIJ01834.1"/>
    <property type="molecule type" value="Genomic_DNA"/>
</dbReference>
<dbReference type="SMART" id="SM00448">
    <property type="entry name" value="REC"/>
    <property type="match status" value="1"/>
</dbReference>
<evidence type="ECO:0000313" key="4">
    <source>
        <dbReference type="EMBL" id="GIJ01834.1"/>
    </source>
</evidence>
<comment type="caution">
    <text evidence="4">The sequence shown here is derived from an EMBL/GenBank/DDBJ whole genome shotgun (WGS) entry which is preliminary data.</text>
</comment>
<dbReference type="SUPFAM" id="SSF52172">
    <property type="entry name" value="CheY-like"/>
    <property type="match status" value="1"/>
</dbReference>
<feature type="domain" description="Response regulatory" evidence="3">
    <location>
        <begin position="19"/>
        <end position="133"/>
    </location>
</feature>
<dbReference type="AlphaFoldDB" id="A0A8J3Y5G5"/>
<evidence type="ECO:0000256" key="1">
    <source>
        <dbReference type="ARBA" id="ARBA00022553"/>
    </source>
</evidence>
<proteinExistence type="predicted"/>
<keyword evidence="1 2" id="KW-0597">Phosphoprotein</keyword>
<gene>
    <name evidence="4" type="ORF">Sya03_11860</name>
</gene>
<dbReference type="InterPro" id="IPR011006">
    <property type="entry name" value="CheY-like_superfamily"/>
</dbReference>
<dbReference type="GO" id="GO:0000160">
    <property type="term" value="P:phosphorelay signal transduction system"/>
    <property type="evidence" value="ECO:0007669"/>
    <property type="project" value="InterPro"/>
</dbReference>
<dbReference type="Pfam" id="PF13487">
    <property type="entry name" value="HD_5"/>
    <property type="match status" value="1"/>
</dbReference>
<protein>
    <submittedName>
        <fullName evidence="4">Response regulator receiver modulated metal-depenent phosphohydrolase</fullName>
    </submittedName>
</protein>
<dbReference type="InterPro" id="IPR001789">
    <property type="entry name" value="Sig_transdc_resp-reg_receiver"/>
</dbReference>
<reference evidence="4" key="1">
    <citation type="submission" date="2021-01" db="EMBL/GenBank/DDBJ databases">
        <title>Whole genome shotgun sequence of Spirilliplanes yamanashiensis NBRC 15828.</title>
        <authorList>
            <person name="Komaki H."/>
            <person name="Tamura T."/>
        </authorList>
    </citation>
    <scope>NUCLEOTIDE SEQUENCE</scope>
    <source>
        <strain evidence="4">NBRC 15828</strain>
    </source>
</reference>
<dbReference type="Gene3D" id="3.40.50.2300">
    <property type="match status" value="1"/>
</dbReference>
<evidence type="ECO:0000313" key="5">
    <source>
        <dbReference type="Proteomes" id="UP000652013"/>
    </source>
</evidence>
<dbReference type="PANTHER" id="PTHR44591:SF19">
    <property type="entry name" value="TWO-COMPONENT RESPONSE REGULATOR-RELATED"/>
    <property type="match status" value="1"/>
</dbReference>
<dbReference type="Proteomes" id="UP000652013">
    <property type="component" value="Unassembled WGS sequence"/>
</dbReference>
<evidence type="ECO:0000256" key="2">
    <source>
        <dbReference type="PROSITE-ProRule" id="PRU00169"/>
    </source>
</evidence>
<sequence length="388" mass="41465">MADNELFRRAGGPAPDAPAVLVVDDEPEVLETLAHQLREFRTVPAVDGVDALRVLEREGPFAAVVCDMRMPHMDGIELLGEMSLRWPDTVRVLHTAQADVAAAIAAINDGQVFRFVRKPSPTAQLRSIVRQAVERHQQAVVQREVLDKTLKASLQAIFGCLELASPQAFARAGRIRGLVAAVVAELGLGDAWEIEVAAMASQLGTVTLPQGLLQKLDRGLPLTGDEQRMIDGMPGVAVRLLGDVPMLEDVLAIVRGLGSGRAPHGAAPRVAVGVDVLRAAVDVETMEGRGVGTASAIAVLERDGRHDVRVLDALRNVRQLEATQGTIRAYPLAEIVPGMRIVEDVLALNGPVLVGRGVVVTAVLLDRLANYRRMGQLAEPILATVPVP</sequence>
<accession>A0A8J3Y5G5</accession>
<dbReference type="RefSeq" id="WP_203937153.1">
    <property type="nucleotide sequence ID" value="NZ_BAAAGJ010000005.1"/>
</dbReference>
<evidence type="ECO:0000259" key="3">
    <source>
        <dbReference type="PROSITE" id="PS50110"/>
    </source>
</evidence>
<organism evidence="4 5">
    <name type="scientific">Spirilliplanes yamanashiensis</name>
    <dbReference type="NCBI Taxonomy" id="42233"/>
    <lineage>
        <taxon>Bacteria</taxon>
        <taxon>Bacillati</taxon>
        <taxon>Actinomycetota</taxon>
        <taxon>Actinomycetes</taxon>
        <taxon>Micromonosporales</taxon>
        <taxon>Micromonosporaceae</taxon>
        <taxon>Spirilliplanes</taxon>
    </lineage>
</organism>
<dbReference type="InterPro" id="IPR050595">
    <property type="entry name" value="Bact_response_regulator"/>
</dbReference>
<feature type="modified residue" description="4-aspartylphosphate" evidence="2">
    <location>
        <position position="67"/>
    </location>
</feature>
<dbReference type="Pfam" id="PF00072">
    <property type="entry name" value="Response_reg"/>
    <property type="match status" value="1"/>
</dbReference>
<keyword evidence="5" id="KW-1185">Reference proteome</keyword>
<dbReference type="Gene3D" id="1.10.3210.10">
    <property type="entry name" value="Hypothetical protein af1432"/>
    <property type="match status" value="1"/>
</dbReference>
<dbReference type="PROSITE" id="PS50110">
    <property type="entry name" value="RESPONSE_REGULATORY"/>
    <property type="match status" value="1"/>
</dbReference>
<dbReference type="PANTHER" id="PTHR44591">
    <property type="entry name" value="STRESS RESPONSE REGULATOR PROTEIN 1"/>
    <property type="match status" value="1"/>
</dbReference>
<name>A0A8J3Y5G5_9ACTN</name>